<evidence type="ECO:0000313" key="3">
    <source>
        <dbReference type="EMBL" id="EXY93073.1"/>
    </source>
</evidence>
<accession>A0A015W4A5</accession>
<name>A0A015W4A5_BACFG</name>
<dbReference type="AlphaFoldDB" id="A0A015W4A5"/>
<dbReference type="EMBL" id="JGDB01000008">
    <property type="protein sequence ID" value="EXY93016.1"/>
    <property type="molecule type" value="Genomic_DNA"/>
</dbReference>
<dbReference type="RefSeq" id="WP_032596380.1">
    <property type="nucleotide sequence ID" value="NZ_JGDB01000006.1"/>
</dbReference>
<evidence type="ECO:0000313" key="2">
    <source>
        <dbReference type="EMBL" id="EXY93016.1"/>
    </source>
</evidence>
<sequence length="170" mass="20138">MNADSKKPKNFHRLYHLVKQLPQYREWRDGSGRQVNNASVIIQGWIWQATSERTYKKSELSLGEYDRICMEIEEKYGLRKARHRNFTGTTKGDDRDDRARKRLLAAVHANLALRGYDQSPEYLQNRNGYAIGQILHHAGRVYDDFNKIPYSKLLSMYHYYLKENKMLNPK</sequence>
<reference evidence="3 4" key="1">
    <citation type="submission" date="2014-02" db="EMBL/GenBank/DDBJ databases">
        <authorList>
            <person name="Sears C."/>
            <person name="Carroll K."/>
            <person name="Sack B.R."/>
            <person name="Qadri F."/>
            <person name="Myers L.L."/>
            <person name="Chung G.-T."/>
            <person name="Escheverria P."/>
            <person name="Fraser C.M."/>
            <person name="Sadzewicz L."/>
            <person name="Shefchek K.A."/>
            <person name="Tallon L."/>
            <person name="Das S.P."/>
            <person name="Daugherty S."/>
            <person name="Mongodin E.F."/>
        </authorList>
    </citation>
    <scope>NUCLEOTIDE SEQUENCE [LARGE SCALE GENOMIC DNA]</scope>
    <source>
        <strain evidence="3">3998T</strain>
        <strain evidence="4">3998T(B)3</strain>
    </source>
</reference>
<organism evidence="3 4">
    <name type="scientific">Bacteroides fragilis str. 3998T(B)3</name>
    <dbReference type="NCBI Taxonomy" id="1339316"/>
    <lineage>
        <taxon>Bacteria</taxon>
        <taxon>Pseudomonadati</taxon>
        <taxon>Bacteroidota</taxon>
        <taxon>Bacteroidia</taxon>
        <taxon>Bacteroidales</taxon>
        <taxon>Bacteroidaceae</taxon>
        <taxon>Bacteroides</taxon>
    </lineage>
</organism>
<proteinExistence type="predicted"/>
<dbReference type="EMBL" id="JGDB01000006">
    <property type="protein sequence ID" value="EXY93073.1"/>
    <property type="molecule type" value="Genomic_DNA"/>
</dbReference>
<dbReference type="PATRIC" id="fig|1339316.3.peg.137"/>
<gene>
    <name evidence="3" type="ORF">M125_0135</name>
    <name evidence="2" type="ORF">M125_0227</name>
    <name evidence="1" type="ORF">M125_0314</name>
</gene>
<protein>
    <submittedName>
        <fullName evidence="3">Uncharacterized protein</fullName>
    </submittedName>
</protein>
<evidence type="ECO:0000313" key="1">
    <source>
        <dbReference type="EMBL" id="EXY92972.1"/>
    </source>
</evidence>
<evidence type="ECO:0000313" key="4">
    <source>
        <dbReference type="Proteomes" id="UP000020773"/>
    </source>
</evidence>
<comment type="caution">
    <text evidence="3">The sequence shown here is derived from an EMBL/GenBank/DDBJ whole genome shotgun (WGS) entry which is preliminary data.</text>
</comment>
<dbReference type="EMBL" id="JGDB01000009">
    <property type="protein sequence ID" value="EXY92972.1"/>
    <property type="molecule type" value="Genomic_DNA"/>
</dbReference>
<dbReference type="Proteomes" id="UP000020773">
    <property type="component" value="Unassembled WGS sequence"/>
</dbReference>